<dbReference type="Pfam" id="PF26638">
    <property type="entry name" value="DUF8211"/>
    <property type="match status" value="1"/>
</dbReference>
<evidence type="ECO:0000313" key="3">
    <source>
        <dbReference type="Proteomes" id="UP000232688"/>
    </source>
</evidence>
<sequence length="242" mass="28390">MRKTFHNAKLISDAPMDDKFQAARHHKFLFQENQEFSTPIKHLRYKKKFVIPKQDDYTFQLPFPETITNLMVPASVLNHTDSSVRPPIGNPTPPSSVIDIFENVPAHYILLILKEPLYEGALMKKIYDDHEEDMIYERKKTDAGIRWDTNPENGIYRQELCDVIMEYTDFRHDYELKLLEVSSTIQSVPGSLNKKEQKKPEVGLKYFPCALMEERLLKRRACDNGNLDTFYGLHKYKKILYS</sequence>
<dbReference type="VEuPathDB" id="FungiDB:FUN_025529"/>
<proteinExistence type="predicted"/>
<evidence type="ECO:0000313" key="2">
    <source>
        <dbReference type="EMBL" id="PKC74372.1"/>
    </source>
</evidence>
<reference evidence="2 3" key="2">
    <citation type="submission" date="2017-10" db="EMBL/GenBank/DDBJ databases">
        <title>Genome analyses suggest a sexual origin of heterokaryosis in a supposedly ancient asexual fungus.</title>
        <authorList>
            <person name="Corradi N."/>
            <person name="Sedzielewska K."/>
            <person name="Noel J."/>
            <person name="Charron P."/>
            <person name="Farinelli L."/>
            <person name="Marton T."/>
            <person name="Kruger M."/>
            <person name="Pelin A."/>
            <person name="Brachmann A."/>
            <person name="Corradi N."/>
        </authorList>
    </citation>
    <scope>NUCLEOTIDE SEQUENCE [LARGE SCALE GENOMIC DNA]</scope>
    <source>
        <strain evidence="2 3">A1</strain>
    </source>
</reference>
<reference evidence="2 3" key="1">
    <citation type="submission" date="2017-10" db="EMBL/GenBank/DDBJ databases">
        <title>Extensive intraspecific genome diversity in a model arbuscular mycorrhizal fungus.</title>
        <authorList>
            <person name="Chen E.C.H."/>
            <person name="Morin E."/>
            <person name="Baudet D."/>
            <person name="Noel J."/>
            <person name="Ndikumana S."/>
            <person name="Charron P."/>
            <person name="St-Onge C."/>
            <person name="Giorgi J."/>
            <person name="Grigoriev I.V."/>
            <person name="Roux C."/>
            <person name="Martin F.M."/>
            <person name="Corradi N."/>
        </authorList>
    </citation>
    <scope>NUCLEOTIDE SEQUENCE [LARGE SCALE GENOMIC DNA]</scope>
    <source>
        <strain evidence="2 3">A1</strain>
    </source>
</reference>
<dbReference type="VEuPathDB" id="FungiDB:RhiirA1_388169"/>
<dbReference type="AlphaFoldDB" id="A0A2N0SFP3"/>
<dbReference type="InterPro" id="IPR058524">
    <property type="entry name" value="DUF8211"/>
</dbReference>
<dbReference type="Proteomes" id="UP000232688">
    <property type="component" value="Unassembled WGS sequence"/>
</dbReference>
<protein>
    <recommendedName>
        <fullName evidence="1">DUF8211 domain-containing protein</fullName>
    </recommendedName>
</protein>
<dbReference type="EMBL" id="LLXH01000054">
    <property type="protein sequence ID" value="PKC74372.1"/>
    <property type="molecule type" value="Genomic_DNA"/>
</dbReference>
<organism evidence="2 3">
    <name type="scientific">Rhizophagus irregularis</name>
    <dbReference type="NCBI Taxonomy" id="588596"/>
    <lineage>
        <taxon>Eukaryota</taxon>
        <taxon>Fungi</taxon>
        <taxon>Fungi incertae sedis</taxon>
        <taxon>Mucoromycota</taxon>
        <taxon>Glomeromycotina</taxon>
        <taxon>Glomeromycetes</taxon>
        <taxon>Glomerales</taxon>
        <taxon>Glomeraceae</taxon>
        <taxon>Rhizophagus</taxon>
    </lineage>
</organism>
<comment type="caution">
    <text evidence="2">The sequence shown here is derived from an EMBL/GenBank/DDBJ whole genome shotgun (WGS) entry which is preliminary data.</text>
</comment>
<dbReference type="VEuPathDB" id="FungiDB:RhiirFUN_014646"/>
<name>A0A2N0SFP3_9GLOM</name>
<gene>
    <name evidence="2" type="ORF">RhiirA1_388169</name>
</gene>
<feature type="domain" description="DUF8211" evidence="1">
    <location>
        <begin position="2"/>
        <end position="60"/>
    </location>
</feature>
<accession>A0A2N0SFP3</accession>
<evidence type="ECO:0000259" key="1">
    <source>
        <dbReference type="Pfam" id="PF26638"/>
    </source>
</evidence>